<evidence type="ECO:0000313" key="1">
    <source>
        <dbReference type="EMBL" id="KKN73474.1"/>
    </source>
</evidence>
<gene>
    <name evidence="1" type="ORF">LCGC14_0400490</name>
</gene>
<protein>
    <submittedName>
        <fullName evidence="1">Uncharacterized protein</fullName>
    </submittedName>
</protein>
<reference evidence="1" key="1">
    <citation type="journal article" date="2015" name="Nature">
        <title>Complex archaea that bridge the gap between prokaryotes and eukaryotes.</title>
        <authorList>
            <person name="Spang A."/>
            <person name="Saw J.H."/>
            <person name="Jorgensen S.L."/>
            <person name="Zaremba-Niedzwiedzka K."/>
            <person name="Martijn J."/>
            <person name="Lind A.E."/>
            <person name="van Eijk R."/>
            <person name="Schleper C."/>
            <person name="Guy L."/>
            <person name="Ettema T.J."/>
        </authorList>
    </citation>
    <scope>NUCLEOTIDE SEQUENCE</scope>
</reference>
<comment type="caution">
    <text evidence="1">The sequence shown here is derived from an EMBL/GenBank/DDBJ whole genome shotgun (WGS) entry which is preliminary data.</text>
</comment>
<sequence>MKRKMKDNVTVSIESSSGNVDSVISMNWLELF</sequence>
<dbReference type="AlphaFoldDB" id="A0A0F9T2L8"/>
<organism evidence="1">
    <name type="scientific">marine sediment metagenome</name>
    <dbReference type="NCBI Taxonomy" id="412755"/>
    <lineage>
        <taxon>unclassified sequences</taxon>
        <taxon>metagenomes</taxon>
        <taxon>ecological metagenomes</taxon>
    </lineage>
</organism>
<accession>A0A0F9T2L8</accession>
<name>A0A0F9T2L8_9ZZZZ</name>
<dbReference type="EMBL" id="LAZR01000343">
    <property type="protein sequence ID" value="KKN73474.1"/>
    <property type="molecule type" value="Genomic_DNA"/>
</dbReference>
<proteinExistence type="predicted"/>